<feature type="transmembrane region" description="Helical" evidence="1">
    <location>
        <begin position="203"/>
        <end position="226"/>
    </location>
</feature>
<dbReference type="PANTHER" id="PTHR47555">
    <property type="entry name" value="N-ACETYLGLUCOSAMINYL TRANSFERASE COMPONENT FAMILY PROTEIN / GPI1 FAMILY PROTEIN"/>
    <property type="match status" value="1"/>
</dbReference>
<evidence type="ECO:0000313" key="2">
    <source>
        <dbReference type="EMBL" id="MBW90881.1"/>
    </source>
</evidence>
<sequence length="439" mass="49924">MWQLVAISLASISTLFYILIQMLYRFSNFGLAWICPISARVFQIRCHQILYWPIFLQEHSPRLRSCVEYAEKAALHRHSIWSGLVVDLLLGHLIGLALLFNADSACLWVVTFANDITNEILRSGCVWLMGVPAGFKLNTELAGVLGMISLNIIQVWSTLWIFVGSLLIYFIKGLALLAIIFGATVPTALIIDMVTLATLHVSALHWAISVLYSRQIQALAALWRLFRGRKWNPLRQRLDSFDYTVKQHIVGSLLFTPLLLLLPTISAFYIFFTILNTAITFLCKLIEVSICMIHVTPYFEIFLSVVSRRRLPFGIWFEFISCRSDYSESISLDEVSSSNNLWPKKDGGKKESSILVSVLHSNFLSIGQVVLPHYEKVYSGVASFITESAYRALTGQRTGATRATCLRPRMPWMCIPSREYWRLCHKSILGCMVKRHICM</sequence>
<keyword evidence="1" id="KW-1133">Transmembrane helix</keyword>
<dbReference type="EMBL" id="GGEC01010398">
    <property type="protein sequence ID" value="MBW90881.1"/>
    <property type="molecule type" value="Transcribed_RNA"/>
</dbReference>
<organism evidence="2">
    <name type="scientific">Rhizophora mucronata</name>
    <name type="common">Asiatic mangrove</name>
    <dbReference type="NCBI Taxonomy" id="61149"/>
    <lineage>
        <taxon>Eukaryota</taxon>
        <taxon>Viridiplantae</taxon>
        <taxon>Streptophyta</taxon>
        <taxon>Embryophyta</taxon>
        <taxon>Tracheophyta</taxon>
        <taxon>Spermatophyta</taxon>
        <taxon>Magnoliopsida</taxon>
        <taxon>eudicotyledons</taxon>
        <taxon>Gunneridae</taxon>
        <taxon>Pentapetalae</taxon>
        <taxon>rosids</taxon>
        <taxon>fabids</taxon>
        <taxon>Malpighiales</taxon>
        <taxon>Rhizophoraceae</taxon>
        <taxon>Rhizophora</taxon>
    </lineage>
</organism>
<feature type="transmembrane region" description="Helical" evidence="1">
    <location>
        <begin position="247"/>
        <end position="272"/>
    </location>
</feature>
<feature type="transmembrane region" description="Helical" evidence="1">
    <location>
        <begin position="169"/>
        <end position="191"/>
    </location>
</feature>
<feature type="transmembrane region" description="Helical" evidence="1">
    <location>
        <begin position="278"/>
        <end position="303"/>
    </location>
</feature>
<dbReference type="PANTHER" id="PTHR47555:SF2">
    <property type="entry name" value="N-ACETYLGLUCOSAMINYL TRANSFERASE COMPONENT FAMILY PROTEIN _ GPI1 FAMILY PROTEIN"/>
    <property type="match status" value="1"/>
</dbReference>
<keyword evidence="1" id="KW-0812">Transmembrane</keyword>
<protein>
    <submittedName>
        <fullName evidence="2">Uncharacterized protein MANES_09G010000</fullName>
    </submittedName>
</protein>
<proteinExistence type="predicted"/>
<dbReference type="InterPro" id="IPR007720">
    <property type="entry name" value="PigQ/GPI1"/>
</dbReference>
<dbReference type="Pfam" id="PF05024">
    <property type="entry name" value="Gpi1"/>
    <property type="match status" value="1"/>
</dbReference>
<dbReference type="GO" id="GO:0016020">
    <property type="term" value="C:membrane"/>
    <property type="evidence" value="ECO:0007669"/>
    <property type="project" value="InterPro"/>
</dbReference>
<feature type="transmembrane region" description="Helical" evidence="1">
    <location>
        <begin position="80"/>
        <end position="100"/>
    </location>
</feature>
<keyword evidence="1" id="KW-0472">Membrane</keyword>
<evidence type="ECO:0000256" key="1">
    <source>
        <dbReference type="SAM" id="Phobius"/>
    </source>
</evidence>
<dbReference type="AlphaFoldDB" id="A0A2P2JBN3"/>
<feature type="transmembrane region" description="Helical" evidence="1">
    <location>
        <begin position="6"/>
        <end position="24"/>
    </location>
</feature>
<feature type="transmembrane region" description="Helical" evidence="1">
    <location>
        <begin position="141"/>
        <end position="162"/>
    </location>
</feature>
<accession>A0A2P2JBN3</accession>
<reference evidence="2" key="1">
    <citation type="submission" date="2018-02" db="EMBL/GenBank/DDBJ databases">
        <title>Rhizophora mucronata_Transcriptome.</title>
        <authorList>
            <person name="Meera S.P."/>
            <person name="Sreeshan A."/>
            <person name="Augustine A."/>
        </authorList>
    </citation>
    <scope>NUCLEOTIDE SEQUENCE</scope>
    <source>
        <tissue evidence="2">Leaf</tissue>
    </source>
</reference>
<name>A0A2P2JBN3_RHIMU</name>
<dbReference type="GO" id="GO:0006506">
    <property type="term" value="P:GPI anchor biosynthetic process"/>
    <property type="evidence" value="ECO:0007669"/>
    <property type="project" value="InterPro"/>
</dbReference>